<sequence length="111" mass="12397">MARYQYVILSRAKAGQEEEYVRWYRDQHLADVARLPGVVNGRLFSQDWQKDYDLGPPQYCLIAIYELETEDPVATVDGIRVLLGSTAMPSTDALDKSGMIQVIGHPIAAIG</sequence>
<accession>A0ABQ6A813</accession>
<dbReference type="RefSeq" id="WP_284258181.1">
    <property type="nucleotide sequence ID" value="NZ_BSOS01000066.1"/>
</dbReference>
<evidence type="ECO:0000313" key="1">
    <source>
        <dbReference type="EMBL" id="GLR67440.1"/>
    </source>
</evidence>
<evidence type="ECO:0000313" key="2">
    <source>
        <dbReference type="Proteomes" id="UP001156641"/>
    </source>
</evidence>
<dbReference type="SUPFAM" id="SSF54909">
    <property type="entry name" value="Dimeric alpha+beta barrel"/>
    <property type="match status" value="1"/>
</dbReference>
<dbReference type="Proteomes" id="UP001156641">
    <property type="component" value="Unassembled WGS sequence"/>
</dbReference>
<organism evidence="1 2">
    <name type="scientific">Acidocella aquatica</name>
    <dbReference type="NCBI Taxonomy" id="1922313"/>
    <lineage>
        <taxon>Bacteria</taxon>
        <taxon>Pseudomonadati</taxon>
        <taxon>Pseudomonadota</taxon>
        <taxon>Alphaproteobacteria</taxon>
        <taxon>Acetobacterales</taxon>
        <taxon>Acidocellaceae</taxon>
        <taxon>Acidocella</taxon>
    </lineage>
</organism>
<gene>
    <name evidence="1" type="ORF">GCM10010909_21210</name>
</gene>
<proteinExistence type="predicted"/>
<keyword evidence="2" id="KW-1185">Reference proteome</keyword>
<dbReference type="Gene3D" id="3.30.70.100">
    <property type="match status" value="1"/>
</dbReference>
<evidence type="ECO:0008006" key="3">
    <source>
        <dbReference type="Google" id="ProtNLM"/>
    </source>
</evidence>
<name>A0ABQ6A813_9PROT</name>
<dbReference type="InterPro" id="IPR011008">
    <property type="entry name" value="Dimeric_a/b-barrel"/>
</dbReference>
<comment type="caution">
    <text evidence="1">The sequence shown here is derived from an EMBL/GenBank/DDBJ whole genome shotgun (WGS) entry which is preliminary data.</text>
</comment>
<reference evidence="2" key="1">
    <citation type="journal article" date="2019" name="Int. J. Syst. Evol. Microbiol.">
        <title>The Global Catalogue of Microorganisms (GCM) 10K type strain sequencing project: providing services to taxonomists for standard genome sequencing and annotation.</title>
        <authorList>
            <consortium name="The Broad Institute Genomics Platform"/>
            <consortium name="The Broad Institute Genome Sequencing Center for Infectious Disease"/>
            <person name="Wu L."/>
            <person name="Ma J."/>
        </authorList>
    </citation>
    <scope>NUCLEOTIDE SEQUENCE [LARGE SCALE GENOMIC DNA]</scope>
    <source>
        <strain evidence="2">NBRC 112502</strain>
    </source>
</reference>
<protein>
    <recommendedName>
        <fullName evidence="3">EthD domain-containing protein</fullName>
    </recommendedName>
</protein>
<dbReference type="EMBL" id="BSOS01000066">
    <property type="protein sequence ID" value="GLR67440.1"/>
    <property type="molecule type" value="Genomic_DNA"/>
</dbReference>